<evidence type="ECO:0000256" key="2">
    <source>
        <dbReference type="SAM" id="MobiDB-lite"/>
    </source>
</evidence>
<sequence>MPSVPITYSTSSMSPVPDDNSQTFDESRIGKLLVDRPNDSNDMENLRKPMELNALAKRPPLPPFRRPVSKLNLMTRSPSPCSFSSNLSCRSRSASVMSSRTRTSLDSPTNLTTPPRRIFPVENNSCLDSMEDLSVKEQAPVVFDASLNFVLGCDKQKVRQSFRPTASHMEPSTASSYLSSKISQFLKRTDHIMDEWRNLGHRDDSDNDLNSIMTRGGKRGQMGRSQSATNIMIRGYQYYSRSNSVGKNSYSRRSISRASEDRTISDSIGQELSEMTADFAEEHSTSTLAAERIDAETSERLRLERELQDVTEANKNLQQTTERLEMELLYARAADLNGVASDAEDGEDGGVYKQRYEHAVRELEFTKRKMAQQHEDDLEQLVGLKKQLEKKLADAYEEVEEQRQVVGQWKRRVQKLNGEMHDLRLLLEEQTARNNLLEKKQRKFDSETQNLMNDLRQEKAQRERLAREKEIAIAEKFTIEQNLSDARLEIELKEERLRTLSQELEELTFGGKTEEEVAQLKKAKHELEKRVKDQEEELDDLAGQVQLLEQAKLRLEMSIEQQRKEIRKEMQQRDEELEDVRGNALKKVKALESQLENEHEERTILLREKHELERRLVAIEEQDRAERAAEAETMHRLKRDLKRTKALLRDAQTMLERSKGDSTGKAALRQLKNQLEDAECARATAVKAKQALEQELNETQASLEEAQRQRSEAEERANIASRERTELLSQLEENEEELAEVLKKYRAAVQQVSAEQGQLQEAQVQIAALEAEKSALKDQLSELTQRLESVEQLGDPTANSLATRRLEFRAKELESKLELEQTTRARLETQIARLKESVEKLQTECALLRTKEQSAQDTSRRLQRSLREAREEASSALAREQESTRARRELEKSLEAAEAETKVARDDLRLALQRIDDLQSAIQGELDLDCSEEGTTENSDSD</sequence>
<name>A0A7M7MKE1_APIME</name>
<feature type="compositionally biased region" description="Acidic residues" evidence="2">
    <location>
        <begin position="926"/>
        <end position="942"/>
    </location>
</feature>
<accession>A0A8B8GZ50</accession>
<feature type="region of interest" description="Disordered" evidence="2">
    <location>
        <begin position="243"/>
        <end position="262"/>
    </location>
</feature>
<dbReference type="AlphaFoldDB" id="A0A7M7MKE1"/>
<dbReference type="EnsemblMetazoa" id="XM_026440349">
    <property type="protein sequence ID" value="XP_026296134"/>
    <property type="gene ID" value="LOC726044"/>
</dbReference>
<dbReference type="GO" id="GO:0031032">
    <property type="term" value="P:actomyosin structure organization"/>
    <property type="evidence" value="ECO:0007669"/>
    <property type="project" value="TreeGrafter"/>
</dbReference>
<dbReference type="PANTHER" id="PTHR45615">
    <property type="entry name" value="MYOSIN HEAVY CHAIN, NON-MUSCLE"/>
    <property type="match status" value="1"/>
</dbReference>
<reference evidence="5" key="2">
    <citation type="submission" date="2025-04" db="UniProtKB">
        <authorList>
            <consortium name="RefSeq"/>
        </authorList>
    </citation>
    <scope>IDENTIFICATION</scope>
    <source>
        <strain evidence="5">DH4</strain>
        <tissue evidence="5">Whole body</tissue>
    </source>
</reference>
<feature type="compositionally biased region" description="Basic and acidic residues" evidence="2">
    <location>
        <begin position="705"/>
        <end position="718"/>
    </location>
</feature>
<dbReference type="GO" id="GO:0032982">
    <property type="term" value="C:myosin filament"/>
    <property type="evidence" value="ECO:0007669"/>
    <property type="project" value="TreeGrafter"/>
</dbReference>
<evidence type="ECO:0000313" key="5">
    <source>
        <dbReference type="RefSeq" id="XP_026296134.1"/>
    </source>
</evidence>
<gene>
    <name evidence="5" type="primary">LOC726044</name>
</gene>
<dbReference type="GeneID" id="726044"/>
<evidence type="ECO:0000313" key="3">
    <source>
        <dbReference type="EnsemblMetazoa" id="XP_026296134"/>
    </source>
</evidence>
<evidence type="ECO:0000313" key="4">
    <source>
        <dbReference type="Proteomes" id="UP000005203"/>
    </source>
</evidence>
<feature type="region of interest" description="Disordered" evidence="2">
    <location>
        <begin position="699"/>
        <end position="718"/>
    </location>
</feature>
<feature type="compositionally biased region" description="Basic and acidic residues" evidence="2">
    <location>
        <begin position="25"/>
        <end position="44"/>
    </location>
</feature>
<dbReference type="OrthoDB" id="2914378at2759"/>
<feature type="coiled-coil region" evidence="1">
    <location>
        <begin position="293"/>
        <end position="327"/>
    </location>
</feature>
<protein>
    <submittedName>
        <fullName evidence="5">Unconventional myosin-XVIIIa isoform X8</fullName>
    </submittedName>
</protein>
<accession>A0A7M7MKE1</accession>
<feature type="region of interest" description="Disordered" evidence="2">
    <location>
        <begin position="1"/>
        <end position="44"/>
    </location>
</feature>
<evidence type="ECO:0000256" key="1">
    <source>
        <dbReference type="SAM" id="Coils"/>
    </source>
</evidence>
<dbReference type="GO" id="GO:0051015">
    <property type="term" value="F:actin filament binding"/>
    <property type="evidence" value="ECO:0007669"/>
    <property type="project" value="TreeGrafter"/>
</dbReference>
<feature type="region of interest" description="Disordered" evidence="2">
    <location>
        <begin position="94"/>
        <end position="117"/>
    </location>
</feature>
<organism evidence="3">
    <name type="scientific">Apis mellifera</name>
    <name type="common">Honeybee</name>
    <dbReference type="NCBI Taxonomy" id="7460"/>
    <lineage>
        <taxon>Eukaryota</taxon>
        <taxon>Metazoa</taxon>
        <taxon>Ecdysozoa</taxon>
        <taxon>Arthropoda</taxon>
        <taxon>Hexapoda</taxon>
        <taxon>Insecta</taxon>
        <taxon>Pterygota</taxon>
        <taxon>Neoptera</taxon>
        <taxon>Endopterygota</taxon>
        <taxon>Hymenoptera</taxon>
        <taxon>Apocrita</taxon>
        <taxon>Aculeata</taxon>
        <taxon>Apoidea</taxon>
        <taxon>Anthophila</taxon>
        <taxon>Apidae</taxon>
        <taxon>Apis</taxon>
    </lineage>
</organism>
<dbReference type="RefSeq" id="XP_026296134.1">
    <property type="nucleotide sequence ID" value="XM_026440349.1"/>
</dbReference>
<dbReference type="GO" id="GO:0016460">
    <property type="term" value="C:myosin II complex"/>
    <property type="evidence" value="ECO:0007669"/>
    <property type="project" value="TreeGrafter"/>
</dbReference>
<feature type="compositionally biased region" description="Polar residues" evidence="2">
    <location>
        <begin position="1"/>
        <end position="24"/>
    </location>
</feature>
<feature type="region of interest" description="Disordered" evidence="2">
    <location>
        <begin position="852"/>
        <end position="899"/>
    </location>
</feature>
<proteinExistence type="predicted"/>
<dbReference type="OMA" id="WERCKRE"/>
<dbReference type="Proteomes" id="UP000005203">
    <property type="component" value="Linkage group LG4"/>
</dbReference>
<dbReference type="PANTHER" id="PTHR45615:SF36">
    <property type="entry name" value="MYOSIN HEAVY CHAIN-LIKE, ISOFORM B-RELATED"/>
    <property type="match status" value="1"/>
</dbReference>
<dbReference type="GO" id="GO:0005737">
    <property type="term" value="C:cytoplasm"/>
    <property type="evidence" value="ECO:0007669"/>
    <property type="project" value="TreeGrafter"/>
</dbReference>
<keyword evidence="1" id="KW-0175">Coiled coil</keyword>
<feature type="compositionally biased region" description="Polar residues" evidence="2">
    <location>
        <begin position="243"/>
        <end position="257"/>
    </location>
</feature>
<reference evidence="3" key="1">
    <citation type="submission" date="2021-01" db="UniProtKB">
        <authorList>
            <consortium name="EnsemblMetazoa"/>
        </authorList>
    </citation>
    <scope>IDENTIFICATION</scope>
    <source>
        <strain evidence="3">DH4</strain>
    </source>
</reference>
<feature type="region of interest" description="Disordered" evidence="2">
    <location>
        <begin position="923"/>
        <end position="942"/>
    </location>
</feature>
<keyword evidence="4" id="KW-1185">Reference proteome</keyword>
<feature type="compositionally biased region" description="Low complexity" evidence="2">
    <location>
        <begin position="94"/>
        <end position="104"/>
    </location>
</feature>